<dbReference type="GO" id="GO:0003676">
    <property type="term" value="F:nucleic acid binding"/>
    <property type="evidence" value="ECO:0007669"/>
    <property type="project" value="InterPro"/>
</dbReference>
<dbReference type="PROSITE" id="PS50994">
    <property type="entry name" value="INTEGRASE"/>
    <property type="match status" value="1"/>
</dbReference>
<dbReference type="GO" id="GO:0015074">
    <property type="term" value="P:DNA integration"/>
    <property type="evidence" value="ECO:0007669"/>
    <property type="project" value="InterPro"/>
</dbReference>
<dbReference type="InterPro" id="IPR001584">
    <property type="entry name" value="Integrase_cat-core"/>
</dbReference>
<protein>
    <submittedName>
        <fullName evidence="2">Retrovirus-related Pol polyprotein from transposon TNT 1-94</fullName>
    </submittedName>
</protein>
<comment type="caution">
    <text evidence="2">The sequence shown here is derived from an EMBL/GenBank/DDBJ whole genome shotgun (WGS) entry which is preliminary data.</text>
</comment>
<accession>A0A1Q9CZ16</accession>
<dbReference type="InterPro" id="IPR050951">
    <property type="entry name" value="Retrovirus_Pol_polyprotein"/>
</dbReference>
<dbReference type="OrthoDB" id="412923at2759"/>
<keyword evidence="3" id="KW-1185">Reference proteome</keyword>
<dbReference type="InterPro" id="IPR043502">
    <property type="entry name" value="DNA/RNA_pol_sf"/>
</dbReference>
<organism evidence="2 3">
    <name type="scientific">Symbiodinium microadriaticum</name>
    <name type="common">Dinoflagellate</name>
    <name type="synonym">Zooxanthella microadriatica</name>
    <dbReference type="NCBI Taxonomy" id="2951"/>
    <lineage>
        <taxon>Eukaryota</taxon>
        <taxon>Sar</taxon>
        <taxon>Alveolata</taxon>
        <taxon>Dinophyceae</taxon>
        <taxon>Suessiales</taxon>
        <taxon>Symbiodiniaceae</taxon>
        <taxon>Symbiodinium</taxon>
    </lineage>
</organism>
<dbReference type="Proteomes" id="UP000186817">
    <property type="component" value="Unassembled WGS sequence"/>
</dbReference>
<evidence type="ECO:0000313" key="3">
    <source>
        <dbReference type="Proteomes" id="UP000186817"/>
    </source>
</evidence>
<dbReference type="InterPro" id="IPR013103">
    <property type="entry name" value="RVT_2"/>
</dbReference>
<name>A0A1Q9CZ16_SYMMI</name>
<dbReference type="InterPro" id="IPR036397">
    <property type="entry name" value="RNaseH_sf"/>
</dbReference>
<dbReference type="SUPFAM" id="SSF56672">
    <property type="entry name" value="DNA/RNA polymerases"/>
    <property type="match status" value="1"/>
</dbReference>
<dbReference type="Gene3D" id="3.40.630.10">
    <property type="entry name" value="Zn peptidases"/>
    <property type="match status" value="1"/>
</dbReference>
<reference evidence="2 3" key="1">
    <citation type="submission" date="2016-02" db="EMBL/GenBank/DDBJ databases">
        <title>Genome analysis of coral dinoflagellate symbionts highlights evolutionary adaptations to a symbiotic lifestyle.</title>
        <authorList>
            <person name="Aranda M."/>
            <person name="Li Y."/>
            <person name="Liew Y.J."/>
            <person name="Baumgarten S."/>
            <person name="Simakov O."/>
            <person name="Wilson M."/>
            <person name="Piel J."/>
            <person name="Ashoor H."/>
            <person name="Bougouffa S."/>
            <person name="Bajic V.B."/>
            <person name="Ryu T."/>
            <person name="Ravasi T."/>
            <person name="Bayer T."/>
            <person name="Micklem G."/>
            <person name="Kim H."/>
            <person name="Bhak J."/>
            <person name="Lajeunesse T.C."/>
            <person name="Voolstra C.R."/>
        </authorList>
    </citation>
    <scope>NUCLEOTIDE SEQUENCE [LARGE SCALE GENOMIC DNA]</scope>
    <source>
        <strain evidence="2 3">CCMP2467</strain>
    </source>
</reference>
<dbReference type="Pfam" id="PF07727">
    <property type="entry name" value="RVT_2"/>
    <property type="match status" value="1"/>
</dbReference>
<sequence length="1500" mass="170126">MLPIVFLSRNATRTKIVWIELMLEAKQRNSARGVLNSEDKNEYLCFGLYAFGNHYGVTNRTHDLSKAVKYLNNFLLQRMPDHRWTSLVISNNNLLPMHKDNHNVGWNALYGLGDYSGGGLWQEIESENLANGREVHWREDVSGTLRPGVIHESRGTTVYFPPKVNHATEPWKGNRILITAWTSRGIRVCETKVRRQLRRLHFPCPMGSELQCYTSSCECACVLAEEDEDGMIAIEHNTPEDVKEHLEEILMTVQDEVQEQASALPKVRKYDLDLLCLGGQKPSYLGEWVENNGGKSRTLTAREFDLNSKRGSSFVAQVLATCTSRWLEIELPHLRDEGEGEDADVSGVQIQRRRQRRKKVLKNLVMFAEQHVHGGGELLLRGNASSLAWKDSNVKELCRKLASQGKFCYLQGILPPPDEVPLESKPSRMRMMTTSMRMKQDWEHTCFQGKKKALTQWENVAHTVMNQAEDSLAVDSTLPVESFTTDERKKYQKIVHQLHKRSGHPSNHTLAGMLRARGVHKEVVKMALDLQCSDCQEMRLAEFAPAVSLHQSDTPWKVIQVDNAELKVGNEVIHFMLIADEATHLIVAAYLFTRNNVEGRNATAEEAVRAIEQHWVQMFGLPATLRLDPEGCFRSKFLEEWAAERGVEVLPNPGEAHQQTGLVESLIGKVKKDAVTLMAGDNIDPFRAILNVVAAHNTVHRTKGFSPAQWAFGRDFGSDGRLFDSEHGLPCVQAKLYNDTTFGENLNIREAAATVYRKSQADHQMTRLLNMKTRPSRQFMPGDLVFYRRVKPPSDRPAHPALGAPKINGGRWYGPGRVVATETRSDCFGLERRPMKVVWISSVGRLKRCAPDQLRHASEREAILAEEASEKVTPGWTFHSLLKGLDKGSFEVYDDYVLPEDLEVKVHRRRSETASRELQDNVAFKRARQRHEQQDRPLHVIQQERAEGGDTLPEGQVSAVCDELMVCKFEVKLPERENQWKKFQRDATSWVVNDLRKNEVKYARLSTAEKNQFDVAKMSEINQWIKEKAVKRAMTEIPRDRVMRMRWVLTWKSDPQPDNPEMRKAKARLVVVGFEDPDLTQVPRASPTMTRRTRQLVYVLARLKGWRTMKADVKAAFLQGEGSQQQREIFAMPPSELSDAMNIPQGEAIQLVKAAYGLVNAPAEWYKSVHATLSRLGFQRLRTEPCCWRLIRYAAGKPILLGLVVAHVEDFILAGNENEEQWLQAVRDFHSAYRWSPWECGEYPHCGVQIHEGERETVMSQAEYCAQLQQIEVSNKDEDLPATEEEKSQLRGLLGGIQWLRTNYVVKFITTGTKRSECKTWEYNLRRVCSSGASGLEERQTAESFTLLAAETQACSEAEEELMYIRVQWWEMLGYDIDLRRPELACARVTGVLITDAKSLYDILMKGDLNSAAAGLKEKYSALEALSLIERIQGVINYPIKTLHLCSSITGAKFVSTTEVYPDSPKVTDALCNEAQVAAVSGALEFVKQSIRAETATAQA</sequence>
<feature type="domain" description="Integrase catalytic" evidence="1">
    <location>
        <begin position="551"/>
        <end position="715"/>
    </location>
</feature>
<dbReference type="EMBL" id="LSRX01000827">
    <property type="protein sequence ID" value="OLP88168.1"/>
    <property type="molecule type" value="Genomic_DNA"/>
</dbReference>
<dbReference type="PANTHER" id="PTHR37984">
    <property type="entry name" value="PROTEIN CBG26694"/>
    <property type="match status" value="1"/>
</dbReference>
<evidence type="ECO:0000313" key="2">
    <source>
        <dbReference type="EMBL" id="OLP88168.1"/>
    </source>
</evidence>
<dbReference type="InterPro" id="IPR012337">
    <property type="entry name" value="RNaseH-like_sf"/>
</dbReference>
<dbReference type="PANTHER" id="PTHR37984:SF5">
    <property type="entry name" value="PROTEIN NYNRIN-LIKE"/>
    <property type="match status" value="1"/>
</dbReference>
<dbReference type="Gene3D" id="3.30.420.10">
    <property type="entry name" value="Ribonuclease H-like superfamily/Ribonuclease H"/>
    <property type="match status" value="1"/>
</dbReference>
<proteinExistence type="predicted"/>
<dbReference type="SUPFAM" id="SSF53098">
    <property type="entry name" value="Ribonuclease H-like"/>
    <property type="match status" value="1"/>
</dbReference>
<gene>
    <name evidence="2" type="ORF">AK812_SmicGene30562</name>
</gene>
<evidence type="ECO:0000259" key="1">
    <source>
        <dbReference type="PROSITE" id="PS50994"/>
    </source>
</evidence>